<comment type="caution">
    <text evidence="2">The sequence shown here is derived from an EMBL/GenBank/DDBJ whole genome shotgun (WGS) entry which is preliminary data.</text>
</comment>
<feature type="compositionally biased region" description="Basic and acidic residues" evidence="1">
    <location>
        <begin position="98"/>
        <end position="107"/>
    </location>
</feature>
<accession>A0ABS7G0T2</accession>
<feature type="compositionally biased region" description="Basic and acidic residues" evidence="1">
    <location>
        <begin position="80"/>
        <end position="89"/>
    </location>
</feature>
<evidence type="ECO:0000256" key="1">
    <source>
        <dbReference type="SAM" id="MobiDB-lite"/>
    </source>
</evidence>
<dbReference type="Proteomes" id="UP000774570">
    <property type="component" value="Unassembled WGS sequence"/>
</dbReference>
<evidence type="ECO:0008006" key="4">
    <source>
        <dbReference type="Google" id="ProtNLM"/>
    </source>
</evidence>
<evidence type="ECO:0000313" key="2">
    <source>
        <dbReference type="EMBL" id="MBW8485258.1"/>
    </source>
</evidence>
<protein>
    <recommendedName>
        <fullName evidence="4">WXG100 family type VII secretion target</fullName>
    </recommendedName>
</protein>
<organism evidence="2 3">
    <name type="scientific">Actinomadura parmotrematis</name>
    <dbReference type="NCBI Taxonomy" id="2864039"/>
    <lineage>
        <taxon>Bacteria</taxon>
        <taxon>Bacillati</taxon>
        <taxon>Actinomycetota</taxon>
        <taxon>Actinomycetes</taxon>
        <taxon>Streptosporangiales</taxon>
        <taxon>Thermomonosporaceae</taxon>
        <taxon>Actinomadura</taxon>
    </lineage>
</organism>
<keyword evidence="3" id="KW-1185">Reference proteome</keyword>
<name>A0ABS7G0T2_9ACTN</name>
<gene>
    <name evidence="2" type="ORF">K1Y72_22960</name>
</gene>
<dbReference type="EMBL" id="JAIBOA010000015">
    <property type="protein sequence ID" value="MBW8485258.1"/>
    <property type="molecule type" value="Genomic_DNA"/>
</dbReference>
<evidence type="ECO:0000313" key="3">
    <source>
        <dbReference type="Proteomes" id="UP000774570"/>
    </source>
</evidence>
<reference evidence="2 3" key="1">
    <citation type="submission" date="2021-07" db="EMBL/GenBank/DDBJ databases">
        <title>Actinomadura sp. PM05-2 isolated from lichen.</title>
        <authorList>
            <person name="Somphong A."/>
            <person name="Phongsopitanun W."/>
            <person name="Tanasupawat S."/>
            <person name="Peongsungnone V."/>
        </authorList>
    </citation>
    <scope>NUCLEOTIDE SEQUENCE [LARGE SCALE GENOMIC DNA]</scope>
    <source>
        <strain evidence="2 3">PM05-2</strain>
    </source>
</reference>
<dbReference type="RefSeq" id="WP_220168483.1">
    <property type="nucleotide sequence ID" value="NZ_JAIBOA010000015.1"/>
</dbReference>
<feature type="region of interest" description="Disordered" evidence="1">
    <location>
        <begin position="80"/>
        <end position="107"/>
    </location>
</feature>
<sequence>MAPNDPPPLSNQYNLTPEELKKVEYYTYGPNGPVTTTPVYTGNEYGDTYNQQHTGMTQAQWDALSPEDQKSLYVQYAGQDIKDPKDMDVPRSTPPDGKNFDPKAEKGYEVDPGELRALAKKMGQDLDGWMKHFGAVKGTSITTAAVTSTDAGSSFAKVTEEVKTNFDQQIGLISKAFNGLITKLNSTADAYEAAHHSTKKAVDTVPTSGGNVDA</sequence>
<proteinExistence type="predicted"/>